<gene>
    <name evidence="7" type="ORF">HK103_007384</name>
</gene>
<evidence type="ECO:0000313" key="7">
    <source>
        <dbReference type="EMBL" id="KAJ3260821.1"/>
    </source>
</evidence>
<keyword evidence="8" id="KW-1185">Reference proteome</keyword>
<dbReference type="InterPro" id="IPR000352">
    <property type="entry name" value="Pep_chain_release_fac_I"/>
</dbReference>
<dbReference type="Pfam" id="PF00472">
    <property type="entry name" value="RF-1"/>
    <property type="match status" value="1"/>
</dbReference>
<comment type="caution">
    <text evidence="7">The sequence shown here is derived from an EMBL/GenBank/DDBJ whole genome shotgun (WGS) entry which is preliminary data.</text>
</comment>
<name>A0AAD5UKS9_9FUNG</name>
<dbReference type="EMBL" id="JADGKB010000009">
    <property type="protein sequence ID" value="KAJ3260821.1"/>
    <property type="molecule type" value="Genomic_DNA"/>
</dbReference>
<dbReference type="GO" id="GO:0032543">
    <property type="term" value="P:mitochondrial translation"/>
    <property type="evidence" value="ECO:0007669"/>
    <property type="project" value="UniProtKB-ARBA"/>
</dbReference>
<reference evidence="7" key="1">
    <citation type="submission" date="2020-05" db="EMBL/GenBank/DDBJ databases">
        <title>Phylogenomic resolution of chytrid fungi.</title>
        <authorList>
            <person name="Stajich J.E."/>
            <person name="Amses K."/>
            <person name="Simmons R."/>
            <person name="Seto K."/>
            <person name="Myers J."/>
            <person name="Bonds A."/>
            <person name="Quandt C.A."/>
            <person name="Barry K."/>
            <person name="Liu P."/>
            <person name="Grigoriev I."/>
            <person name="Longcore J.E."/>
            <person name="James T.Y."/>
        </authorList>
    </citation>
    <scope>NUCLEOTIDE SEQUENCE</scope>
    <source>
        <strain evidence="7">PLAUS21</strain>
    </source>
</reference>
<dbReference type="GO" id="GO:0005739">
    <property type="term" value="C:mitochondrion"/>
    <property type="evidence" value="ECO:0007669"/>
    <property type="project" value="UniProtKB-SubCell"/>
</dbReference>
<dbReference type="AlphaFoldDB" id="A0AAD5UKS9"/>
<feature type="region of interest" description="Disordered" evidence="5">
    <location>
        <begin position="140"/>
        <end position="163"/>
    </location>
</feature>
<organism evidence="7 8">
    <name type="scientific">Boothiomyces macroporosus</name>
    <dbReference type="NCBI Taxonomy" id="261099"/>
    <lineage>
        <taxon>Eukaryota</taxon>
        <taxon>Fungi</taxon>
        <taxon>Fungi incertae sedis</taxon>
        <taxon>Chytridiomycota</taxon>
        <taxon>Chytridiomycota incertae sedis</taxon>
        <taxon>Chytridiomycetes</taxon>
        <taxon>Rhizophydiales</taxon>
        <taxon>Terramycetaceae</taxon>
        <taxon>Boothiomyces</taxon>
    </lineage>
</organism>
<evidence type="ECO:0000256" key="2">
    <source>
        <dbReference type="ARBA" id="ARBA00010835"/>
    </source>
</evidence>
<dbReference type="InterPro" id="IPR052405">
    <property type="entry name" value="Mito_Transl_Release_Factor"/>
</dbReference>
<proteinExistence type="inferred from homology"/>
<feature type="compositionally biased region" description="Basic residues" evidence="5">
    <location>
        <begin position="140"/>
        <end position="149"/>
    </location>
</feature>
<accession>A0AAD5UKS9</accession>
<evidence type="ECO:0000256" key="4">
    <source>
        <dbReference type="ARBA" id="ARBA00023128"/>
    </source>
</evidence>
<evidence type="ECO:0000256" key="1">
    <source>
        <dbReference type="ARBA" id="ARBA00004173"/>
    </source>
</evidence>
<dbReference type="PANTHER" id="PTHR46203:SF1">
    <property type="entry name" value="MITOCHONDRIAL TRANSLATION RELEASE FACTOR IN RESCUE"/>
    <property type="match status" value="1"/>
</dbReference>
<comment type="subcellular location">
    <subcellularLocation>
        <location evidence="1">Mitochondrion</location>
    </subcellularLocation>
</comment>
<protein>
    <recommendedName>
        <fullName evidence="6">Prokaryotic-type class I peptide chain release factors domain-containing protein</fullName>
    </recommendedName>
</protein>
<keyword evidence="3" id="KW-0809">Transit peptide</keyword>
<dbReference type="Proteomes" id="UP001210925">
    <property type="component" value="Unassembled WGS sequence"/>
</dbReference>
<dbReference type="GO" id="GO:0003747">
    <property type="term" value="F:translation release factor activity"/>
    <property type="evidence" value="ECO:0007669"/>
    <property type="project" value="InterPro"/>
</dbReference>
<sequence>MLSITRQFARLISHSSILKNSKINPAGDLPISLGNTEKQNSGNIAEKKKPIPIVLLDKDLEESFVKGSGPGGQKINKNKSCVQLKHIPTGIMVETQRFRELVNNRKEARKLLTLKLDRHFNGRDSKLEIKYEKIKKQLAKKKQRAKAKYGKKDDETDGSANQQ</sequence>
<dbReference type="SUPFAM" id="SSF75620">
    <property type="entry name" value="Release factor"/>
    <property type="match status" value="1"/>
</dbReference>
<evidence type="ECO:0000256" key="5">
    <source>
        <dbReference type="SAM" id="MobiDB-lite"/>
    </source>
</evidence>
<keyword evidence="4" id="KW-0496">Mitochondrion</keyword>
<evidence type="ECO:0000256" key="3">
    <source>
        <dbReference type="ARBA" id="ARBA00022946"/>
    </source>
</evidence>
<comment type="similarity">
    <text evidence="2">Belongs to the prokaryotic/mitochondrial release factor family.</text>
</comment>
<evidence type="ECO:0000313" key="8">
    <source>
        <dbReference type="Proteomes" id="UP001210925"/>
    </source>
</evidence>
<dbReference type="Gene3D" id="3.30.160.20">
    <property type="match status" value="1"/>
</dbReference>
<feature type="domain" description="Prokaryotic-type class I peptide chain release factors" evidence="6">
    <location>
        <begin position="53"/>
        <end position="146"/>
    </location>
</feature>
<evidence type="ECO:0000259" key="6">
    <source>
        <dbReference type="Pfam" id="PF00472"/>
    </source>
</evidence>
<dbReference type="InterPro" id="IPR045853">
    <property type="entry name" value="Pep_chain_release_fac_I_sf"/>
</dbReference>
<dbReference type="PANTHER" id="PTHR46203">
    <property type="entry name" value="PROBABLE PEPTIDE CHAIN RELEASE FACTOR C12ORF65"/>
    <property type="match status" value="1"/>
</dbReference>